<organism evidence="1 2">
    <name type="scientific">Cenarchaeum symbiosum (strain A)</name>
    <dbReference type="NCBI Taxonomy" id="414004"/>
    <lineage>
        <taxon>Archaea</taxon>
        <taxon>Nitrososphaerota</taxon>
        <taxon>Candidatus Cenarchaeales</taxon>
        <taxon>Candidatus Cenarchaeaceae</taxon>
        <taxon>Candidatus Cenarchaeum</taxon>
    </lineage>
</organism>
<reference evidence="1 2" key="1">
    <citation type="journal article" date="2006" name="Proc. Natl. Acad. Sci. U.S.A.">
        <title>Genomic analysis of the uncultivated marine crenarchaeote Cenarchaeum symbiosum.</title>
        <authorList>
            <person name="Hallam S.J."/>
            <person name="Konstantinidis K.T."/>
            <person name="Putnam N."/>
            <person name="Schleper C."/>
            <person name="Watanabe Y."/>
            <person name="Sugahara J."/>
            <person name="Preston C."/>
            <person name="de la Torre J."/>
            <person name="Richardson P.M."/>
            <person name="DeLong E.F."/>
        </authorList>
    </citation>
    <scope>NUCLEOTIDE SEQUENCE [LARGE SCALE GENOMIC DNA]</scope>
    <source>
        <strain evidence="2">A</strain>
    </source>
</reference>
<keyword evidence="2" id="KW-1185">Reference proteome</keyword>
<dbReference type="KEGG" id="csy:CENSYa_1393"/>
<gene>
    <name evidence="1" type="ordered locus">CENSYa_1393</name>
</gene>
<evidence type="ECO:0000313" key="1">
    <source>
        <dbReference type="EMBL" id="ABK78016.1"/>
    </source>
</evidence>
<dbReference type="EMBL" id="DP000238">
    <property type="protein sequence ID" value="ABK78016.1"/>
    <property type="molecule type" value="Genomic_DNA"/>
</dbReference>
<accession>A0RXE9</accession>
<dbReference type="EnsemblBacteria" id="ABK78016">
    <property type="protein sequence ID" value="ABK78016"/>
    <property type="gene ID" value="CENSYa_1393"/>
</dbReference>
<proteinExistence type="predicted"/>
<dbReference type="HOGENOM" id="CLU_2257232_0_0_2"/>
<name>A0RXE9_CENSY</name>
<dbReference type="AlphaFoldDB" id="A0RXE9"/>
<dbReference type="Proteomes" id="UP000000758">
    <property type="component" value="Chromosome"/>
</dbReference>
<evidence type="ECO:0000313" key="2">
    <source>
        <dbReference type="Proteomes" id="UP000000758"/>
    </source>
</evidence>
<protein>
    <submittedName>
        <fullName evidence="1">Uncharacterized protein</fullName>
    </submittedName>
</protein>
<dbReference type="STRING" id="414004.CENSYa_1393"/>
<sequence>MEFHPSQVPVAKTFEIGDVESAALAAEEMVEMGFEGRKDGFKVLMPKEKRLAKRIGYAVTTGVTAGLGRTGQKRDIRYWTYHEDDEHYAIVLVGAGVFNELGL</sequence>